<name>X1PMK4_9ZZZZ</name>
<feature type="non-terminal residue" evidence="1">
    <location>
        <position position="1"/>
    </location>
</feature>
<sequence>GGVHIGVHFVPAMRCHNYIEMLPGKIISVIEI</sequence>
<dbReference type="EMBL" id="BARV01016984">
    <property type="protein sequence ID" value="GAI32104.1"/>
    <property type="molecule type" value="Genomic_DNA"/>
</dbReference>
<accession>X1PMK4</accession>
<organism evidence="1">
    <name type="scientific">marine sediment metagenome</name>
    <dbReference type="NCBI Taxonomy" id="412755"/>
    <lineage>
        <taxon>unclassified sequences</taxon>
        <taxon>metagenomes</taxon>
        <taxon>ecological metagenomes</taxon>
    </lineage>
</organism>
<evidence type="ECO:0000313" key="1">
    <source>
        <dbReference type="EMBL" id="GAI32104.1"/>
    </source>
</evidence>
<dbReference type="AlphaFoldDB" id="X1PMK4"/>
<gene>
    <name evidence="1" type="ORF">S06H3_29028</name>
</gene>
<comment type="caution">
    <text evidence="1">The sequence shown here is derived from an EMBL/GenBank/DDBJ whole genome shotgun (WGS) entry which is preliminary data.</text>
</comment>
<protein>
    <submittedName>
        <fullName evidence="1">Uncharacterized protein</fullName>
    </submittedName>
</protein>
<reference evidence="1" key="1">
    <citation type="journal article" date="2014" name="Front. Microbiol.">
        <title>High frequency of phylogenetically diverse reductive dehalogenase-homologous genes in deep subseafloor sedimentary metagenomes.</title>
        <authorList>
            <person name="Kawai M."/>
            <person name="Futagami T."/>
            <person name="Toyoda A."/>
            <person name="Takaki Y."/>
            <person name="Nishi S."/>
            <person name="Hori S."/>
            <person name="Arai W."/>
            <person name="Tsubouchi T."/>
            <person name="Morono Y."/>
            <person name="Uchiyama I."/>
            <person name="Ito T."/>
            <person name="Fujiyama A."/>
            <person name="Inagaki F."/>
            <person name="Takami H."/>
        </authorList>
    </citation>
    <scope>NUCLEOTIDE SEQUENCE</scope>
    <source>
        <strain evidence="1">Expedition CK06-06</strain>
    </source>
</reference>
<proteinExistence type="predicted"/>